<evidence type="ECO:0000313" key="6">
    <source>
        <dbReference type="Proteomes" id="UP000002729"/>
    </source>
</evidence>
<dbReference type="GO" id="GO:0008641">
    <property type="term" value="F:ubiquitin-like modifier activating enzyme activity"/>
    <property type="evidence" value="ECO:0007669"/>
    <property type="project" value="InterPro"/>
</dbReference>
<dbReference type="InParanoid" id="F0YJQ8"/>
<dbReference type="InterPro" id="IPR019572">
    <property type="entry name" value="UBA_E1_SCCH"/>
</dbReference>
<proteinExistence type="inferred from homology"/>
<evidence type="ECO:0000313" key="5">
    <source>
        <dbReference type="EMBL" id="EGB04696.1"/>
    </source>
</evidence>
<dbReference type="InterPro" id="IPR035985">
    <property type="entry name" value="Ubiquitin-activating_enz"/>
</dbReference>
<feature type="chain" id="PRO_5003264678" description="Ubiquitin-activating enzyme SCCH domain-containing protein" evidence="3">
    <location>
        <begin position="24"/>
        <end position="515"/>
    </location>
</feature>
<dbReference type="SUPFAM" id="SSF69572">
    <property type="entry name" value="Activating enzymes of the ubiquitin-like proteins"/>
    <property type="match status" value="1"/>
</dbReference>
<dbReference type="eggNOG" id="KOG2012">
    <property type="taxonomic scope" value="Eukaryota"/>
</dbReference>
<feature type="signal peptide" evidence="3">
    <location>
        <begin position="1"/>
        <end position="23"/>
    </location>
</feature>
<dbReference type="InterPro" id="IPR042063">
    <property type="entry name" value="Ubi_acti_E1_SCCH"/>
</dbReference>
<dbReference type="GeneID" id="20228726"/>
<gene>
    <name evidence="5" type="ORF">AURANDRAFT_72476</name>
</gene>
<feature type="non-terminal residue" evidence="5">
    <location>
        <position position="515"/>
    </location>
</feature>
<keyword evidence="6" id="KW-1185">Reference proteome</keyword>
<dbReference type="Pfam" id="PF10585">
    <property type="entry name" value="UBA_E1_SCCH"/>
    <property type="match status" value="1"/>
</dbReference>
<sequence>MGSRALVLCTVILCCAGLRGAGGVTRTWTGATGEWADGSLWSPPGAPARGDDVVVAGGGNATLVVNASCVVASLALSSGSLELARGASLGVEASLAWSGGTVAGAGGVALLAGAVGTAGSAPPGECALGAALEVARGASLAVAGALWCRRGANVSVAGGLAVAGANASVAPAPSAFGFDGAAGAALRGDVDPALATPRGGAVDDARSAGAALAPVAGARYALAVAGDGAARGALARAGVPGAGGVAATYRSTARGVGLEACAAACEAAPWCASFDHGAAAGACALSELGAHVTESYGATADPGAAGGAEDLVPVCTLKHHPYKVEHVVLWARDAFQDLFFDRPRCLADALAAARAPGGLRAWARRLAAETRGGDSAAAAACARAADDAAALAASLGGGGGGDDCQGFAGALYGAFFADAAAALLEAHPPGALDGDGRPFWAGTRLPPTPAAALFDATDESDPAPAFLDATAALRRTSLGLAAPARAAAAATAAAAAARGFRGRGAAAAAPARLSD</sequence>
<comment type="similarity">
    <text evidence="2">Belongs to the ubiquitin-activating E1 family.</text>
</comment>
<reference evidence="5 6" key="1">
    <citation type="journal article" date="2011" name="Proc. Natl. Acad. Sci. U.S.A.">
        <title>Niche of harmful alga Aureococcus anophagefferens revealed through ecogenomics.</title>
        <authorList>
            <person name="Gobler C.J."/>
            <person name="Berry D.L."/>
            <person name="Dyhrman S.T."/>
            <person name="Wilhelm S.W."/>
            <person name="Salamov A."/>
            <person name="Lobanov A.V."/>
            <person name="Zhang Y."/>
            <person name="Collier J.L."/>
            <person name="Wurch L.L."/>
            <person name="Kustka A.B."/>
            <person name="Dill B.D."/>
            <person name="Shah M."/>
            <person name="VerBerkmoes N.C."/>
            <person name="Kuo A."/>
            <person name="Terry A."/>
            <person name="Pangilinan J."/>
            <person name="Lindquist E.A."/>
            <person name="Lucas S."/>
            <person name="Paulsen I.T."/>
            <person name="Hattenrath-Lehmann T.K."/>
            <person name="Talmage S.C."/>
            <person name="Walker E.A."/>
            <person name="Koch F."/>
            <person name="Burson A.M."/>
            <person name="Marcoval M.A."/>
            <person name="Tang Y.Z."/>
            <person name="Lecleir G.R."/>
            <person name="Coyne K.J."/>
            <person name="Berg G.M."/>
            <person name="Bertrand E.M."/>
            <person name="Saito M.A."/>
            <person name="Gladyshev V.N."/>
            <person name="Grigoriev I.V."/>
        </authorList>
    </citation>
    <scope>NUCLEOTIDE SEQUENCE [LARGE SCALE GENOMIC DNA]</scope>
    <source>
        <strain evidence="6">CCMP 1984</strain>
    </source>
</reference>
<dbReference type="AlphaFoldDB" id="F0YJQ8"/>
<feature type="domain" description="Ubiquitin-activating enzyme SCCH" evidence="4">
    <location>
        <begin position="321"/>
        <end position="487"/>
    </location>
</feature>
<organism evidence="6">
    <name type="scientific">Aureococcus anophagefferens</name>
    <name type="common">Harmful bloom alga</name>
    <dbReference type="NCBI Taxonomy" id="44056"/>
    <lineage>
        <taxon>Eukaryota</taxon>
        <taxon>Sar</taxon>
        <taxon>Stramenopiles</taxon>
        <taxon>Ochrophyta</taxon>
        <taxon>Pelagophyceae</taxon>
        <taxon>Pelagomonadales</taxon>
        <taxon>Pelagomonadaceae</taxon>
        <taxon>Aureococcus</taxon>
    </lineage>
</organism>
<dbReference type="EMBL" id="GL833148">
    <property type="protein sequence ID" value="EGB04696.1"/>
    <property type="molecule type" value="Genomic_DNA"/>
</dbReference>
<evidence type="ECO:0000256" key="1">
    <source>
        <dbReference type="ARBA" id="ARBA00004906"/>
    </source>
</evidence>
<evidence type="ECO:0000256" key="2">
    <source>
        <dbReference type="ARBA" id="ARBA00005673"/>
    </source>
</evidence>
<evidence type="ECO:0000256" key="3">
    <source>
        <dbReference type="SAM" id="SignalP"/>
    </source>
</evidence>
<evidence type="ECO:0000259" key="4">
    <source>
        <dbReference type="Pfam" id="PF10585"/>
    </source>
</evidence>
<dbReference type="Proteomes" id="UP000002729">
    <property type="component" value="Unassembled WGS sequence"/>
</dbReference>
<name>F0YJQ8_AURAN</name>
<protein>
    <recommendedName>
        <fullName evidence="4">Ubiquitin-activating enzyme SCCH domain-containing protein</fullName>
    </recommendedName>
</protein>
<comment type="pathway">
    <text evidence="1">Protein modification; protein ubiquitination.</text>
</comment>
<accession>F0YJQ8</accession>
<keyword evidence="3" id="KW-0732">Signal</keyword>
<dbReference type="KEGG" id="aaf:AURANDRAFT_72476"/>
<dbReference type="RefSeq" id="XP_009040610.1">
    <property type="nucleotide sequence ID" value="XM_009042362.1"/>
</dbReference>
<dbReference type="Gene3D" id="1.10.10.2660">
    <property type="entry name" value="Ubiquitin-activating enzyme E1, SCCH domain"/>
    <property type="match status" value="1"/>
</dbReference>